<dbReference type="EMBL" id="JAINVV010000001">
    <property type="protein sequence ID" value="MBY8820862.1"/>
    <property type="molecule type" value="Genomic_DNA"/>
</dbReference>
<dbReference type="Proteomes" id="UP000706039">
    <property type="component" value="Unassembled WGS sequence"/>
</dbReference>
<evidence type="ECO:0000313" key="2">
    <source>
        <dbReference type="Proteomes" id="UP000706039"/>
    </source>
</evidence>
<dbReference type="RefSeq" id="WP_222987967.1">
    <property type="nucleotide sequence ID" value="NZ_JAINVV010000001.1"/>
</dbReference>
<organism evidence="1 2">
    <name type="scientific">Sphingomonas colocasiae</name>
    <dbReference type="NCBI Taxonomy" id="1848973"/>
    <lineage>
        <taxon>Bacteria</taxon>
        <taxon>Pseudomonadati</taxon>
        <taxon>Pseudomonadota</taxon>
        <taxon>Alphaproteobacteria</taxon>
        <taxon>Sphingomonadales</taxon>
        <taxon>Sphingomonadaceae</taxon>
        <taxon>Sphingomonas</taxon>
    </lineage>
</organism>
<evidence type="ECO:0000313" key="1">
    <source>
        <dbReference type="EMBL" id="MBY8820862.1"/>
    </source>
</evidence>
<name>A0ABS7PK41_9SPHN</name>
<keyword evidence="2" id="KW-1185">Reference proteome</keyword>
<comment type="caution">
    <text evidence="1">The sequence shown here is derived from an EMBL/GenBank/DDBJ whole genome shotgun (WGS) entry which is preliminary data.</text>
</comment>
<gene>
    <name evidence="1" type="ORF">K7G82_01080</name>
</gene>
<reference evidence="1 2" key="1">
    <citation type="submission" date="2021-08" db="EMBL/GenBank/DDBJ databases">
        <authorList>
            <person name="Tuo L."/>
        </authorList>
    </citation>
    <scope>NUCLEOTIDE SEQUENCE [LARGE SCALE GENOMIC DNA]</scope>
    <source>
        <strain evidence="1 2">JCM 31229</strain>
    </source>
</reference>
<proteinExistence type="predicted"/>
<protein>
    <submittedName>
        <fullName evidence="1">WYL domain-containing protein</fullName>
    </submittedName>
</protein>
<accession>A0ABS7PK41</accession>
<sequence length="103" mass="11224">MPSKILLEAIALHKSVTACYNRGTVRLAPHILYTRHGELHVDATTLERDGQPPRETKLGTFKLAGLTDLALDGGSFEPFAEFDPTAQRYQGETLFAIESPAAA</sequence>